<comment type="caution">
    <text evidence="2">The sequence shown here is derived from an EMBL/GenBank/DDBJ whole genome shotgun (WGS) entry which is preliminary data.</text>
</comment>
<reference evidence="2 3" key="1">
    <citation type="journal article" date="2014" name="PLoS Genet.">
        <title>Phylogenetically driven sequencing of extremely halophilic archaea reveals strategies for static and dynamic osmo-response.</title>
        <authorList>
            <person name="Becker E.A."/>
            <person name="Seitzer P.M."/>
            <person name="Tritt A."/>
            <person name="Larsen D."/>
            <person name="Krusor M."/>
            <person name="Yao A.I."/>
            <person name="Wu D."/>
            <person name="Madern D."/>
            <person name="Eisen J.A."/>
            <person name="Darling A.E."/>
            <person name="Facciotti M.T."/>
        </authorList>
    </citation>
    <scope>NUCLEOTIDE SEQUENCE [LARGE SCALE GENOMIC DNA]</scope>
    <source>
        <strain evidence="2 3">ATCC 35960</strain>
    </source>
</reference>
<sequence>MNQQSNSQGLDVEEEASENETRERRYKWSQMSLDELASVVHCVGIHKNRVPYLV</sequence>
<feature type="region of interest" description="Disordered" evidence="1">
    <location>
        <begin position="1"/>
        <end position="25"/>
    </location>
</feature>
<keyword evidence="3" id="KW-1185">Reference proteome</keyword>
<accession>M0JD48</accession>
<gene>
    <name evidence="2" type="ORF">C438_05117</name>
</gene>
<evidence type="ECO:0000313" key="2">
    <source>
        <dbReference type="EMBL" id="EMA06906.1"/>
    </source>
</evidence>
<dbReference type="EMBL" id="AOLP01000006">
    <property type="protein sequence ID" value="EMA06906.1"/>
    <property type="molecule type" value="Genomic_DNA"/>
</dbReference>
<evidence type="ECO:0000313" key="3">
    <source>
        <dbReference type="Proteomes" id="UP000011553"/>
    </source>
</evidence>
<organism evidence="2 3">
    <name type="scientific">Haloferax denitrificans ATCC 35960</name>
    <dbReference type="NCBI Taxonomy" id="662478"/>
    <lineage>
        <taxon>Archaea</taxon>
        <taxon>Methanobacteriati</taxon>
        <taxon>Methanobacteriota</taxon>
        <taxon>Stenosarchaea group</taxon>
        <taxon>Halobacteria</taxon>
        <taxon>Halobacteriales</taxon>
        <taxon>Haloferacaceae</taxon>
        <taxon>Haloferax</taxon>
    </lineage>
</organism>
<evidence type="ECO:0000256" key="1">
    <source>
        <dbReference type="SAM" id="MobiDB-lite"/>
    </source>
</evidence>
<protein>
    <submittedName>
        <fullName evidence="2">Uncharacterized protein</fullName>
    </submittedName>
</protein>
<proteinExistence type="predicted"/>
<dbReference type="PATRIC" id="fig|662478.6.peg.970"/>
<dbReference type="Proteomes" id="UP000011553">
    <property type="component" value="Unassembled WGS sequence"/>
</dbReference>
<name>M0JD48_9EURY</name>
<dbReference type="AlphaFoldDB" id="M0JD48"/>